<dbReference type="Proteomes" id="UP000034350">
    <property type="component" value="Unassembled WGS sequence"/>
</dbReference>
<dbReference type="VEuPathDB" id="MicrosporidiaDB:NCER_100498"/>
<evidence type="ECO:0000313" key="1">
    <source>
        <dbReference type="EMBL" id="KKO75150.1"/>
    </source>
</evidence>
<dbReference type="AlphaFoldDB" id="A0A0F9WEC9"/>
<accession>A0A0F9WEC9</accession>
<gene>
    <name evidence="1" type="ORF">AAJ76_3000019677</name>
</gene>
<dbReference type="VEuPathDB" id="MicrosporidiaDB:AAJ76_3000019677"/>
<dbReference type="GeneID" id="36319932"/>
<dbReference type="RefSeq" id="XP_024330892.1">
    <property type="nucleotide sequence ID" value="XM_024475001.1"/>
</dbReference>
<sequence length="368" mass="43579">MKKHKKNNETRRILEITTNNLNSVLLELKGSKNLLDINIRTICIFLFKNYSTPEEIFSKIKIIAPKCSFQQEIVTEEDIVDLVAINIIKLLNSNTNINNLFMLEYITSLDYFSRMFTIWYFDNKSLSFDQNSRYIDKLINIIFKICKLDNKNTDSNIRTNENTQHTLTDSNIQNNAFELIDLDDSLEIERIDNELGKIFKNNYSLEKQDKQKIAKICDVIDQIIENNNVCDPIFYDQIIKLIDIDSVLYKKIFKILKHAPSNEIFIEALSNYSNIWRNINFIVEQIGLINVLECTKNPDATLEFLDRSLVDRKEFYEYIFNNEFELNVVENILIYFIKRENDKDILQRLKKRILEFDSESHIVEFINI</sequence>
<keyword evidence="2" id="KW-1185">Reference proteome</keyword>
<protein>
    <submittedName>
        <fullName evidence="1">Uncharacterized protein</fullName>
    </submittedName>
</protein>
<name>A0A0F9WEC9_9MICR</name>
<evidence type="ECO:0000313" key="2">
    <source>
        <dbReference type="Proteomes" id="UP000034350"/>
    </source>
</evidence>
<dbReference type="EMBL" id="JPQZ01000030">
    <property type="protein sequence ID" value="KKO75150.1"/>
    <property type="molecule type" value="Genomic_DNA"/>
</dbReference>
<dbReference type="OrthoDB" id="2195334at2759"/>
<dbReference type="OMA" id="ESHIVEF"/>
<organism evidence="1 2">
    <name type="scientific">Vairimorpha ceranae</name>
    <dbReference type="NCBI Taxonomy" id="40302"/>
    <lineage>
        <taxon>Eukaryota</taxon>
        <taxon>Fungi</taxon>
        <taxon>Fungi incertae sedis</taxon>
        <taxon>Microsporidia</taxon>
        <taxon>Nosematidae</taxon>
        <taxon>Vairimorpha</taxon>
    </lineage>
</organism>
<comment type="caution">
    <text evidence="1">The sequence shown here is derived from an EMBL/GenBank/DDBJ whole genome shotgun (WGS) entry which is preliminary data.</text>
</comment>
<dbReference type="VEuPathDB" id="MicrosporidiaDB:G9O61_00g016480"/>
<proteinExistence type="predicted"/>
<reference evidence="1 2" key="1">
    <citation type="journal article" date="2015" name="Environ. Microbiol.">
        <title>Genome analyses suggest the presence of polyploidy and recent human-driven expansions in eight global populations of the honeybee pathogen Nosema ceranae.</title>
        <authorList>
            <person name="Pelin A."/>
            <person name="Selman M."/>
            <person name="Aris-Brosou S."/>
            <person name="Farinelli L."/>
            <person name="Corradi N."/>
        </authorList>
    </citation>
    <scope>NUCLEOTIDE SEQUENCE [LARGE SCALE GENOMIC DNA]</scope>
    <source>
        <strain evidence="1 2">PA08 1199</strain>
    </source>
</reference>